<dbReference type="EMBL" id="VJMJ01000051">
    <property type="protein sequence ID" value="KAF0740498.1"/>
    <property type="molecule type" value="Genomic_DNA"/>
</dbReference>
<dbReference type="Proteomes" id="UP000481153">
    <property type="component" value="Unassembled WGS sequence"/>
</dbReference>
<dbReference type="GO" id="GO:0016616">
    <property type="term" value="F:oxidoreductase activity, acting on the CH-OH group of donors, NAD or NADP as acceptor"/>
    <property type="evidence" value="ECO:0007669"/>
    <property type="project" value="TreeGrafter"/>
</dbReference>
<dbReference type="PANTHER" id="PTHR44229:SF4">
    <property type="entry name" value="15-HYDROXYPROSTAGLANDIN DEHYDROGENASE [NAD(+)]"/>
    <property type="match status" value="1"/>
</dbReference>
<evidence type="ECO:0000256" key="2">
    <source>
        <dbReference type="ARBA" id="ARBA00023002"/>
    </source>
</evidence>
<evidence type="ECO:0000256" key="1">
    <source>
        <dbReference type="ARBA" id="ARBA00006484"/>
    </source>
</evidence>
<sequence length="256" mass="27251">MQLNDTTAVITGAGRGLGLAFTRAVLTGGGRVLMTDIDVQELEKAGRALQRDFPGRVQWLKQDVTDPASFDVAFDAAARAFPSHPANVLVNNAGIALHGFYTDLDSTKWTKVIDINTTSVLRGTQVAFRRLSSQRGQPVVVNIASMAGLYPMYESPDYSASKAAVVSFTKAVGKFEKKTGVRVTALCPGFADTQMGQIASNMTPDVVKGLGGLITPDQVAQGLVRVLNDSDNSGEVLVVSNRGLRYHGRKAPAAKL</sequence>
<dbReference type="InterPro" id="IPR002347">
    <property type="entry name" value="SDR_fam"/>
</dbReference>
<reference evidence="4 5" key="1">
    <citation type="submission" date="2019-07" db="EMBL/GenBank/DDBJ databases">
        <title>Genomics analysis of Aphanomyces spp. identifies a new class of oomycete effector associated with host adaptation.</title>
        <authorList>
            <person name="Gaulin E."/>
        </authorList>
    </citation>
    <scope>NUCLEOTIDE SEQUENCE [LARGE SCALE GENOMIC DNA]</scope>
    <source>
        <strain evidence="4 5">ATCC 201684</strain>
    </source>
</reference>
<dbReference type="InterPro" id="IPR020904">
    <property type="entry name" value="Sc_DH/Rdtase_CS"/>
</dbReference>
<dbReference type="VEuPathDB" id="FungiDB:AeMF1_010908"/>
<gene>
    <name evidence="4" type="ORF">Ae201684_004045</name>
</gene>
<comment type="caution">
    <text evidence="4">The sequence shown here is derived from an EMBL/GenBank/DDBJ whole genome shotgun (WGS) entry which is preliminary data.</text>
</comment>
<comment type="similarity">
    <text evidence="1 3">Belongs to the short-chain dehydrogenases/reductases (SDR) family.</text>
</comment>
<organism evidence="4 5">
    <name type="scientific">Aphanomyces euteiches</name>
    <dbReference type="NCBI Taxonomy" id="100861"/>
    <lineage>
        <taxon>Eukaryota</taxon>
        <taxon>Sar</taxon>
        <taxon>Stramenopiles</taxon>
        <taxon>Oomycota</taxon>
        <taxon>Saprolegniomycetes</taxon>
        <taxon>Saprolegniales</taxon>
        <taxon>Verrucalvaceae</taxon>
        <taxon>Aphanomyces</taxon>
    </lineage>
</organism>
<name>A0A6G0XJU9_9STRA</name>
<dbReference type="GO" id="GO:0005737">
    <property type="term" value="C:cytoplasm"/>
    <property type="evidence" value="ECO:0007669"/>
    <property type="project" value="TreeGrafter"/>
</dbReference>
<evidence type="ECO:0000256" key="3">
    <source>
        <dbReference type="RuleBase" id="RU000363"/>
    </source>
</evidence>
<keyword evidence="5" id="KW-1185">Reference proteome</keyword>
<dbReference type="Pfam" id="PF00106">
    <property type="entry name" value="adh_short"/>
    <property type="match status" value="1"/>
</dbReference>
<dbReference type="InterPro" id="IPR036291">
    <property type="entry name" value="NAD(P)-bd_dom_sf"/>
</dbReference>
<dbReference type="Gene3D" id="3.40.50.720">
    <property type="entry name" value="NAD(P)-binding Rossmann-like Domain"/>
    <property type="match status" value="1"/>
</dbReference>
<dbReference type="SUPFAM" id="SSF51735">
    <property type="entry name" value="NAD(P)-binding Rossmann-fold domains"/>
    <property type="match status" value="1"/>
</dbReference>
<dbReference type="AlphaFoldDB" id="A0A6G0XJU9"/>
<protein>
    <submittedName>
        <fullName evidence="4">Uncharacterized protein</fullName>
    </submittedName>
</protein>
<keyword evidence="2" id="KW-0560">Oxidoreductase</keyword>
<dbReference type="PRINTS" id="PR00081">
    <property type="entry name" value="GDHRDH"/>
</dbReference>
<accession>A0A6G0XJU9</accession>
<proteinExistence type="inferred from homology"/>
<dbReference type="PROSITE" id="PS00061">
    <property type="entry name" value="ADH_SHORT"/>
    <property type="match status" value="1"/>
</dbReference>
<dbReference type="PANTHER" id="PTHR44229">
    <property type="entry name" value="15-HYDROXYPROSTAGLANDIN DEHYDROGENASE [NAD(+)]"/>
    <property type="match status" value="1"/>
</dbReference>
<evidence type="ECO:0000313" key="4">
    <source>
        <dbReference type="EMBL" id="KAF0740498.1"/>
    </source>
</evidence>
<dbReference type="PRINTS" id="PR00080">
    <property type="entry name" value="SDRFAMILY"/>
</dbReference>
<evidence type="ECO:0000313" key="5">
    <source>
        <dbReference type="Proteomes" id="UP000481153"/>
    </source>
</evidence>